<dbReference type="GO" id="GO:0003677">
    <property type="term" value="F:DNA binding"/>
    <property type="evidence" value="ECO:0007669"/>
    <property type="project" value="UniProtKB-KW"/>
</dbReference>
<dbReference type="InterPro" id="IPR011051">
    <property type="entry name" value="RmlC_Cupin_sf"/>
</dbReference>
<protein>
    <recommendedName>
        <fullName evidence="2">HTH cro/C1-type domain-containing protein</fullName>
    </recommendedName>
</protein>
<dbReference type="PANTHER" id="PTHR46797">
    <property type="entry name" value="HTH-TYPE TRANSCRIPTIONAL REGULATOR"/>
    <property type="match status" value="1"/>
</dbReference>
<dbReference type="GO" id="GO:0005829">
    <property type="term" value="C:cytosol"/>
    <property type="evidence" value="ECO:0007669"/>
    <property type="project" value="TreeGrafter"/>
</dbReference>
<dbReference type="InterPro" id="IPR050807">
    <property type="entry name" value="TransReg_Diox_bact_type"/>
</dbReference>
<dbReference type="EMBL" id="CP013344">
    <property type="protein sequence ID" value="AMU90042.1"/>
    <property type="molecule type" value="Genomic_DNA"/>
</dbReference>
<dbReference type="PROSITE" id="PS50943">
    <property type="entry name" value="HTH_CROC1"/>
    <property type="match status" value="1"/>
</dbReference>
<evidence type="ECO:0000313" key="3">
    <source>
        <dbReference type="EMBL" id="AMU90042.1"/>
    </source>
</evidence>
<dbReference type="CDD" id="cd00093">
    <property type="entry name" value="HTH_XRE"/>
    <property type="match status" value="1"/>
</dbReference>
<dbReference type="InterPro" id="IPR010982">
    <property type="entry name" value="Lambda_DNA-bd_dom_sf"/>
</dbReference>
<dbReference type="Gene3D" id="2.60.120.10">
    <property type="entry name" value="Jelly Rolls"/>
    <property type="match status" value="1"/>
</dbReference>
<dbReference type="InterPro" id="IPR013096">
    <property type="entry name" value="Cupin_2"/>
</dbReference>
<dbReference type="GO" id="GO:0003700">
    <property type="term" value="F:DNA-binding transcription factor activity"/>
    <property type="evidence" value="ECO:0007669"/>
    <property type="project" value="TreeGrafter"/>
</dbReference>
<dbReference type="CDD" id="cd02209">
    <property type="entry name" value="cupin_XRE_C"/>
    <property type="match status" value="1"/>
</dbReference>
<dbReference type="InterPro" id="IPR001387">
    <property type="entry name" value="Cro/C1-type_HTH"/>
</dbReference>
<gene>
    <name evidence="3" type="ORF">ATM17_13455</name>
</gene>
<dbReference type="SMART" id="SM00530">
    <property type="entry name" value="HTH_XRE"/>
    <property type="match status" value="1"/>
</dbReference>
<dbReference type="Proteomes" id="UP000076088">
    <property type="component" value="Chromosome"/>
</dbReference>
<feature type="domain" description="HTH cro/C1-type" evidence="2">
    <location>
        <begin position="22"/>
        <end position="76"/>
    </location>
</feature>
<name>A0AAC8Z1G6_SPHMC</name>
<keyword evidence="1" id="KW-0238">DNA-binding</keyword>
<dbReference type="Pfam" id="PF07883">
    <property type="entry name" value="Cupin_2"/>
    <property type="match status" value="1"/>
</dbReference>
<dbReference type="InterPro" id="IPR014710">
    <property type="entry name" value="RmlC-like_jellyroll"/>
</dbReference>
<organism evidence="3 4">
    <name type="scientific">Sphingopyxis macrogoltabida</name>
    <name type="common">Sphingomonas macrogoltabidus</name>
    <dbReference type="NCBI Taxonomy" id="33050"/>
    <lineage>
        <taxon>Bacteria</taxon>
        <taxon>Pseudomonadati</taxon>
        <taxon>Pseudomonadota</taxon>
        <taxon>Alphaproteobacteria</taxon>
        <taxon>Sphingomonadales</taxon>
        <taxon>Sphingomonadaceae</taxon>
        <taxon>Sphingopyxis</taxon>
    </lineage>
</organism>
<dbReference type="RefSeq" id="WP_054725948.1">
    <property type="nucleotide sequence ID" value="NZ_CP009429.1"/>
</dbReference>
<evidence type="ECO:0000256" key="1">
    <source>
        <dbReference type="ARBA" id="ARBA00023125"/>
    </source>
</evidence>
<dbReference type="Pfam" id="PF01381">
    <property type="entry name" value="HTH_3"/>
    <property type="match status" value="1"/>
</dbReference>
<sequence>MREKTGRKAELASSRLRVGAAIRERRQAAGLSLAELAERIGVALSTMSKIENGKISTSFERLDSISRALQADIAEFLGTAAPMAISMPQSSAYGMRRSITRPEDGTMVDAGTYLEWFHASDMLQKRFQPVVAELLIEDVADYGPFTQHSGEEFNYVLEGEMEFHTEIYAPVRLTAGSSIYFDAEMKHAHVRVGSSPCRLLAILCPRREPLAAGTADRRSMRIVDPQGNDMVATAK</sequence>
<dbReference type="Gene3D" id="1.10.260.40">
    <property type="entry name" value="lambda repressor-like DNA-binding domains"/>
    <property type="match status" value="1"/>
</dbReference>
<reference evidence="4" key="1">
    <citation type="submission" date="2015-11" db="EMBL/GenBank/DDBJ databases">
        <title>Complete genome sequence of a polyethylene-glycol degrader Sphingopyxis macrogoltabida 203N (NBRC 111659).</title>
        <authorList>
            <person name="Yoshiyuki O."/>
            <person name="Shouta N."/>
            <person name="Nagata Y."/>
            <person name="Numata M."/>
            <person name="Tsuchikane K."/>
            <person name="Hosoyama A."/>
            <person name="Yamazoe A."/>
            <person name="Tsuda M."/>
            <person name="Fujita N."/>
            <person name="Kawai F."/>
        </authorList>
    </citation>
    <scope>NUCLEOTIDE SEQUENCE [LARGE SCALE GENOMIC DNA]</scope>
    <source>
        <strain evidence="4">203N</strain>
    </source>
</reference>
<dbReference type="SUPFAM" id="SSF51182">
    <property type="entry name" value="RmlC-like cupins"/>
    <property type="match status" value="1"/>
</dbReference>
<accession>A0AAC8Z1G6</accession>
<evidence type="ECO:0000313" key="4">
    <source>
        <dbReference type="Proteomes" id="UP000076088"/>
    </source>
</evidence>
<dbReference type="KEGG" id="smaz:LH19_06335"/>
<proteinExistence type="predicted"/>
<evidence type="ECO:0000259" key="2">
    <source>
        <dbReference type="PROSITE" id="PS50943"/>
    </source>
</evidence>
<dbReference type="SUPFAM" id="SSF47413">
    <property type="entry name" value="lambda repressor-like DNA-binding domains"/>
    <property type="match status" value="1"/>
</dbReference>
<dbReference type="PANTHER" id="PTHR46797:SF20">
    <property type="entry name" value="BLR4304 PROTEIN"/>
    <property type="match status" value="1"/>
</dbReference>
<dbReference type="AlphaFoldDB" id="A0AAC8Z1G6"/>
<keyword evidence="4" id="KW-1185">Reference proteome</keyword>
<reference evidence="3 4" key="2">
    <citation type="journal article" date="2016" name="Genome Announc.">
        <title>Complete Genome Sequence of Sphingopyxis macrogoltabida Strain 203N (NBRC 111659), a Polyethylene Glycol Degrader.</title>
        <authorList>
            <person name="Ohtsubo Y."/>
            <person name="Nonoyama S."/>
            <person name="Nagata Y."/>
            <person name="Numata M."/>
            <person name="Tsuchikane K."/>
            <person name="Hosoyama A."/>
            <person name="Yamazoe A."/>
            <person name="Tsuda M."/>
            <person name="Fujita N."/>
            <person name="Kawai F."/>
        </authorList>
    </citation>
    <scope>NUCLEOTIDE SEQUENCE [LARGE SCALE GENOMIC DNA]</scope>
    <source>
        <strain evidence="3 4">203N</strain>
    </source>
</reference>